<name>A0A250JPX6_9BACT</name>
<evidence type="ECO:0000313" key="1">
    <source>
        <dbReference type="EMBL" id="ATB45919.1"/>
    </source>
</evidence>
<dbReference type="EMBL" id="CP022203">
    <property type="protein sequence ID" value="ATB45919.1"/>
    <property type="molecule type" value="Genomic_DNA"/>
</dbReference>
<dbReference type="KEGG" id="mmas:MYMAC_001507"/>
<reference evidence="1 2" key="1">
    <citation type="submission" date="2017-06" db="EMBL/GenBank/DDBJ databases">
        <title>Sequencing and comparative analysis of myxobacterial genomes.</title>
        <authorList>
            <person name="Rupp O."/>
            <person name="Goesmann A."/>
            <person name="Sogaard-Andersen L."/>
        </authorList>
    </citation>
    <scope>NUCLEOTIDE SEQUENCE [LARGE SCALE GENOMIC DNA]</scope>
    <source>
        <strain evidence="1 2">DSM 14697</strain>
    </source>
</reference>
<dbReference type="AlphaFoldDB" id="A0A250JPX6"/>
<accession>A0A250JPX6</accession>
<organism evidence="1 2">
    <name type="scientific">Corallococcus macrosporus DSM 14697</name>
    <dbReference type="NCBI Taxonomy" id="1189310"/>
    <lineage>
        <taxon>Bacteria</taxon>
        <taxon>Pseudomonadati</taxon>
        <taxon>Myxococcota</taxon>
        <taxon>Myxococcia</taxon>
        <taxon>Myxococcales</taxon>
        <taxon>Cystobacterineae</taxon>
        <taxon>Myxococcaceae</taxon>
        <taxon>Corallococcus</taxon>
    </lineage>
</organism>
<keyword evidence="2" id="KW-1185">Reference proteome</keyword>
<dbReference type="Proteomes" id="UP000217343">
    <property type="component" value="Chromosome"/>
</dbReference>
<proteinExistence type="predicted"/>
<gene>
    <name evidence="1" type="ORF">MYMAC_001507</name>
</gene>
<evidence type="ECO:0000313" key="2">
    <source>
        <dbReference type="Proteomes" id="UP000217343"/>
    </source>
</evidence>
<sequence>MKIKSTTAFRAYTTMRANQAKATKRFMVKSVNKDGSISRMAPTKAAWQNDAFEDADAAEARRAELERLNPGSRFAVVPL</sequence>
<protein>
    <submittedName>
        <fullName evidence="1">Uncharacterized protein</fullName>
    </submittedName>
</protein>